<organism evidence="3 4">
    <name type="scientific">Desmophyllum pertusum</name>
    <dbReference type="NCBI Taxonomy" id="174260"/>
    <lineage>
        <taxon>Eukaryota</taxon>
        <taxon>Metazoa</taxon>
        <taxon>Cnidaria</taxon>
        <taxon>Anthozoa</taxon>
        <taxon>Hexacorallia</taxon>
        <taxon>Scleractinia</taxon>
        <taxon>Caryophylliina</taxon>
        <taxon>Caryophylliidae</taxon>
        <taxon>Desmophyllum</taxon>
    </lineage>
</organism>
<evidence type="ECO:0008006" key="5">
    <source>
        <dbReference type="Google" id="ProtNLM"/>
    </source>
</evidence>
<keyword evidence="4" id="KW-1185">Reference proteome</keyword>
<dbReference type="PANTHER" id="PTHR45778:SF7">
    <property type="entry name" value="PURPLE ACID PHOSPHATASE"/>
    <property type="match status" value="1"/>
</dbReference>
<comment type="caution">
    <text evidence="3">The sequence shown here is derived from an EMBL/GenBank/DDBJ whole genome shotgun (WGS) entry which is preliminary data.</text>
</comment>
<evidence type="ECO:0000313" key="3">
    <source>
        <dbReference type="EMBL" id="KAJ7315654.1"/>
    </source>
</evidence>
<feature type="non-terminal residue" evidence="3">
    <location>
        <position position="1"/>
    </location>
</feature>
<evidence type="ECO:0000259" key="2">
    <source>
        <dbReference type="Pfam" id="PF14008"/>
    </source>
</evidence>
<evidence type="ECO:0000313" key="4">
    <source>
        <dbReference type="Proteomes" id="UP001163046"/>
    </source>
</evidence>
<protein>
    <recommendedName>
        <fullName evidence="5">Purple acid phosphatase</fullName>
    </recommendedName>
</protein>
<gene>
    <name evidence="3" type="ORF">OS493_038408</name>
</gene>
<feature type="domain" description="Calcineurin-like phosphoesterase" evidence="1">
    <location>
        <begin position="23"/>
        <end position="160"/>
    </location>
</feature>
<dbReference type="InterPro" id="IPR029052">
    <property type="entry name" value="Metallo-depent_PP-like"/>
</dbReference>
<dbReference type="Pfam" id="PF14008">
    <property type="entry name" value="Metallophos_C"/>
    <property type="match status" value="1"/>
</dbReference>
<dbReference type="EMBL" id="MU827873">
    <property type="protein sequence ID" value="KAJ7315654.1"/>
    <property type="molecule type" value="Genomic_DNA"/>
</dbReference>
<evidence type="ECO:0000259" key="1">
    <source>
        <dbReference type="Pfam" id="PF00149"/>
    </source>
</evidence>
<accession>A0A9W9Y6Y4</accession>
<sequence length="343" mass="39136">MGVSPVPRAYKTAEYALEEAMNGTAAFVFHNGDLSYAVGHSYIWEQWHAVVEPYATILPYMVGIGNHEQDHIKGGSKDPSGAPGEGFHPWWAKTIIWVRFCGECGVPMYYRFHMPDNGKCSLVGPRQHEWMEQDLKNVDRTLTPWVVIAGHRPMYTSQKILAMHPRGPSAYRSRDRRQGFGYARQFISAMSWSLYHEVNFGYGRLTQANRSALHWEWITLTLKVTPSLVENGATVNVSWSGIPRPNKTDFIAFYCPENDQSDHYLDYFYVTESASYASGYGWNQVAVYNMRTSCQFRYYQKSYIHVATSNLLEFKGGIDVPLQGHIALTGDPSQMRVMWVSVQ</sequence>
<dbReference type="InterPro" id="IPR025733">
    <property type="entry name" value="PAPs_C"/>
</dbReference>
<dbReference type="OrthoDB" id="45007at2759"/>
<dbReference type="InterPro" id="IPR004843">
    <property type="entry name" value="Calcineurin-like_PHP"/>
</dbReference>
<dbReference type="SUPFAM" id="SSF56300">
    <property type="entry name" value="Metallo-dependent phosphatases"/>
    <property type="match status" value="1"/>
</dbReference>
<dbReference type="AlphaFoldDB" id="A0A9W9Y6Y4"/>
<dbReference type="Pfam" id="PF00149">
    <property type="entry name" value="Metallophos"/>
    <property type="match status" value="1"/>
</dbReference>
<proteinExistence type="predicted"/>
<dbReference type="Proteomes" id="UP001163046">
    <property type="component" value="Unassembled WGS sequence"/>
</dbReference>
<dbReference type="PANTHER" id="PTHR45778">
    <property type="entry name" value="PURPLE ACID PHOSPHATASE-RELATED"/>
    <property type="match status" value="1"/>
</dbReference>
<feature type="domain" description="Purple acid phosphatase C-terminal" evidence="2">
    <location>
        <begin position="188"/>
        <end position="219"/>
    </location>
</feature>
<dbReference type="Gene3D" id="3.60.21.10">
    <property type="match status" value="1"/>
</dbReference>
<name>A0A9W9Y6Y4_9CNID</name>
<reference evidence="3" key="1">
    <citation type="submission" date="2023-01" db="EMBL/GenBank/DDBJ databases">
        <title>Genome assembly of the deep-sea coral Lophelia pertusa.</title>
        <authorList>
            <person name="Herrera S."/>
            <person name="Cordes E."/>
        </authorList>
    </citation>
    <scope>NUCLEOTIDE SEQUENCE</scope>
    <source>
        <strain evidence="3">USNM1676648</strain>
        <tissue evidence="3">Polyp</tissue>
    </source>
</reference>
<dbReference type="GO" id="GO:0016787">
    <property type="term" value="F:hydrolase activity"/>
    <property type="evidence" value="ECO:0007669"/>
    <property type="project" value="InterPro"/>
</dbReference>